<feature type="compositionally biased region" description="Pro residues" evidence="1">
    <location>
        <begin position="97"/>
        <end position="107"/>
    </location>
</feature>
<reference evidence="3" key="1">
    <citation type="journal article" date="2019" name="Int. J. Syst. Evol. Microbiol.">
        <title>The Global Catalogue of Microorganisms (GCM) 10K type strain sequencing project: providing services to taxonomists for standard genome sequencing and annotation.</title>
        <authorList>
            <consortium name="The Broad Institute Genomics Platform"/>
            <consortium name="The Broad Institute Genome Sequencing Center for Infectious Disease"/>
            <person name="Wu L."/>
            <person name="Ma J."/>
        </authorList>
    </citation>
    <scope>NUCLEOTIDE SEQUENCE [LARGE SCALE GENOMIC DNA]</scope>
    <source>
        <strain evidence="3">JCM 16373</strain>
    </source>
</reference>
<name>A0ABP6D807_9ACTN</name>
<dbReference type="Proteomes" id="UP001501447">
    <property type="component" value="Unassembled WGS sequence"/>
</dbReference>
<evidence type="ECO:0000313" key="3">
    <source>
        <dbReference type="Proteomes" id="UP001501447"/>
    </source>
</evidence>
<evidence type="ECO:0000256" key="1">
    <source>
        <dbReference type="SAM" id="MobiDB-lite"/>
    </source>
</evidence>
<accession>A0ABP6D807</accession>
<gene>
    <name evidence="2" type="ORF">GCM10009863_56090</name>
</gene>
<feature type="region of interest" description="Disordered" evidence="1">
    <location>
        <begin position="15"/>
        <end position="35"/>
    </location>
</feature>
<proteinExistence type="predicted"/>
<sequence>MQPYEPLRAQNIHLNQGQIPGMRHPRGASPDGSGTPIYDSLYAEWRRLFKALPGDRSGEEELRFEGFGTVHGTGTGAWGGHEPSAASWHTSSWHVPALPPAPRNGHH</sequence>
<dbReference type="EMBL" id="BAAARJ010000021">
    <property type="protein sequence ID" value="GAA2632803.1"/>
    <property type="molecule type" value="Genomic_DNA"/>
</dbReference>
<keyword evidence="3" id="KW-1185">Reference proteome</keyword>
<organism evidence="2 3">
    <name type="scientific">Streptomyces axinellae</name>
    <dbReference type="NCBI Taxonomy" id="552788"/>
    <lineage>
        <taxon>Bacteria</taxon>
        <taxon>Bacillati</taxon>
        <taxon>Actinomycetota</taxon>
        <taxon>Actinomycetes</taxon>
        <taxon>Kitasatosporales</taxon>
        <taxon>Streptomycetaceae</taxon>
        <taxon>Streptomyces</taxon>
    </lineage>
</organism>
<protein>
    <submittedName>
        <fullName evidence="2">Uncharacterized protein</fullName>
    </submittedName>
</protein>
<evidence type="ECO:0000313" key="2">
    <source>
        <dbReference type="EMBL" id="GAA2632803.1"/>
    </source>
</evidence>
<comment type="caution">
    <text evidence="2">The sequence shown here is derived from an EMBL/GenBank/DDBJ whole genome shotgun (WGS) entry which is preliminary data.</text>
</comment>
<feature type="region of interest" description="Disordered" evidence="1">
    <location>
        <begin position="73"/>
        <end position="107"/>
    </location>
</feature>